<sequence length="100" mass="10632">MKVTWGAYGGQAAVIRLGLPPKVLDTDALSETEAVELDRLVAAVAPAAGEERPGRARDAMSYTITVEDGGRSTTLTRSDATMSPAFAALLGWLEEHFARQ</sequence>
<protein>
    <submittedName>
        <fullName evidence="1">Uncharacterized protein</fullName>
    </submittedName>
</protein>
<dbReference type="AlphaFoldDB" id="A0A2I0STH4"/>
<evidence type="ECO:0000313" key="2">
    <source>
        <dbReference type="Proteomes" id="UP000236178"/>
    </source>
</evidence>
<reference evidence="1 2" key="1">
    <citation type="submission" date="2017-12" db="EMBL/GenBank/DDBJ databases">
        <title>Streptomyces populusis sp. nov., a novel endophytic actinobacterium isolated from stems of Populus adenopoda Maxim.</title>
        <authorList>
            <person name="Wang Z."/>
        </authorList>
    </citation>
    <scope>NUCLEOTIDE SEQUENCE [LARGE SCALE GENOMIC DNA]</scope>
    <source>
        <strain evidence="1 2">A249</strain>
    </source>
</reference>
<gene>
    <name evidence="1" type="ORF">CW362_09800</name>
</gene>
<keyword evidence="2" id="KW-1185">Reference proteome</keyword>
<dbReference type="EMBL" id="PJOS01000013">
    <property type="protein sequence ID" value="PKT73220.1"/>
    <property type="molecule type" value="Genomic_DNA"/>
</dbReference>
<dbReference type="Pfam" id="PF20242">
    <property type="entry name" value="Emfourin"/>
    <property type="match status" value="1"/>
</dbReference>
<comment type="caution">
    <text evidence="1">The sequence shown here is derived from an EMBL/GenBank/DDBJ whole genome shotgun (WGS) entry which is preliminary data.</text>
</comment>
<organism evidence="1 2">
    <name type="scientific">Streptomyces populi</name>
    <dbReference type="NCBI Taxonomy" id="2058924"/>
    <lineage>
        <taxon>Bacteria</taxon>
        <taxon>Bacillati</taxon>
        <taxon>Actinomycetota</taxon>
        <taxon>Actinomycetes</taxon>
        <taxon>Kitasatosporales</taxon>
        <taxon>Streptomycetaceae</taxon>
        <taxon>Streptomyces</taxon>
    </lineage>
</organism>
<accession>A0A2I0STH4</accession>
<evidence type="ECO:0000313" key="1">
    <source>
        <dbReference type="EMBL" id="PKT73220.1"/>
    </source>
</evidence>
<dbReference type="InterPro" id="IPR049457">
    <property type="entry name" value="Emfourin"/>
</dbReference>
<dbReference type="RefSeq" id="WP_103548992.1">
    <property type="nucleotide sequence ID" value="NZ_KZ626852.1"/>
</dbReference>
<name>A0A2I0STH4_9ACTN</name>
<dbReference type="Proteomes" id="UP000236178">
    <property type="component" value="Unassembled WGS sequence"/>
</dbReference>
<proteinExistence type="predicted"/>
<dbReference type="OrthoDB" id="3298509at2"/>